<sequence length="369" mass="40539">MSLSLYCIIFIISASLLLPESVAVEKCTVSIDKNVLKSDNNNSHVQLIFKNMGQNPICFVKFSVLLPKGCVVTSNRNIKKDGNNYTINVRIEPGNSYKDTCLGFNGTGIPNFKVISTKKCGTPKPKLETTLKSPKEIPSTNKPTLPSQTKSNGIPTEPTQELNTPTPSSLNNNTNNQPQPTPNNNNINLPKPLRHQGELPFESVINYFTGINKIGGDQMVITQLYTKNETGIKMYNQSGVFDEVMNKPMNDGILTFYTTGDGGACGIDNSDPIMSAAASTLLYDSRAPWLESSLPGKPYVNTDRICVNKCVKIEYKGKSLTVPINNSCPGCPKNHVDLSIPAWMWLEPNYKIGRLFNATLTFMTCPGMQ</sequence>
<feature type="compositionally biased region" description="Polar residues" evidence="2">
    <location>
        <begin position="138"/>
        <end position="161"/>
    </location>
</feature>
<reference evidence="4 5" key="1">
    <citation type="submission" date="2020-08" db="EMBL/GenBank/DDBJ databases">
        <authorList>
            <person name="Koutsovoulos G."/>
            <person name="Danchin GJ E."/>
        </authorList>
    </citation>
    <scope>NUCLEOTIDE SEQUENCE [LARGE SCALE GENOMIC DNA]</scope>
</reference>
<feature type="compositionally biased region" description="Low complexity" evidence="2">
    <location>
        <begin position="162"/>
        <end position="191"/>
    </location>
</feature>
<name>A0A6V7VIA8_MELEN</name>
<dbReference type="InterPro" id="IPR036908">
    <property type="entry name" value="RlpA-like_sf"/>
</dbReference>
<dbReference type="AlphaFoldDB" id="A0A6V7VIA8"/>
<comment type="caution">
    <text evidence="4">The sequence shown here is derived from an EMBL/GenBank/DDBJ whole genome shotgun (WGS) entry which is preliminary data.</text>
</comment>
<evidence type="ECO:0000313" key="4">
    <source>
        <dbReference type="EMBL" id="CAD2174583.1"/>
    </source>
</evidence>
<feature type="compositionally biased region" description="Basic and acidic residues" evidence="2">
    <location>
        <begin position="125"/>
        <end position="135"/>
    </location>
</feature>
<feature type="signal peptide" evidence="3">
    <location>
        <begin position="1"/>
        <end position="23"/>
    </location>
</feature>
<dbReference type="PANTHER" id="PTHR31836">
    <property type="match status" value="1"/>
</dbReference>
<dbReference type="Proteomes" id="UP000580250">
    <property type="component" value="Unassembled WGS sequence"/>
</dbReference>
<gene>
    <name evidence="4" type="ORF">MENT_LOCUS26259</name>
</gene>
<dbReference type="EMBL" id="CAJEWN010000238">
    <property type="protein sequence ID" value="CAD2174583.1"/>
    <property type="molecule type" value="Genomic_DNA"/>
</dbReference>
<organism evidence="4 5">
    <name type="scientific">Meloidogyne enterolobii</name>
    <name type="common">Root-knot nematode worm</name>
    <name type="synonym">Meloidogyne mayaguensis</name>
    <dbReference type="NCBI Taxonomy" id="390850"/>
    <lineage>
        <taxon>Eukaryota</taxon>
        <taxon>Metazoa</taxon>
        <taxon>Ecdysozoa</taxon>
        <taxon>Nematoda</taxon>
        <taxon>Chromadorea</taxon>
        <taxon>Rhabditida</taxon>
        <taxon>Tylenchina</taxon>
        <taxon>Tylenchomorpha</taxon>
        <taxon>Tylenchoidea</taxon>
        <taxon>Meloidogynidae</taxon>
        <taxon>Meloidogyninae</taxon>
        <taxon>Meloidogyne</taxon>
    </lineage>
</organism>
<protein>
    <submittedName>
        <fullName evidence="4">Uncharacterized protein</fullName>
    </submittedName>
</protein>
<feature type="region of interest" description="Disordered" evidence="2">
    <location>
        <begin position="123"/>
        <end position="194"/>
    </location>
</feature>
<keyword evidence="1 3" id="KW-0732">Signal</keyword>
<proteinExistence type="predicted"/>
<dbReference type="Gene3D" id="2.40.40.10">
    <property type="entry name" value="RlpA-like domain"/>
    <property type="match status" value="1"/>
</dbReference>
<dbReference type="PANTHER" id="PTHR31836:SF28">
    <property type="entry name" value="SRCR DOMAIN-CONTAINING PROTEIN-RELATED"/>
    <property type="match status" value="1"/>
</dbReference>
<accession>A0A6V7VIA8</accession>
<evidence type="ECO:0000256" key="2">
    <source>
        <dbReference type="SAM" id="MobiDB-lite"/>
    </source>
</evidence>
<feature type="chain" id="PRO_5027683796" evidence="3">
    <location>
        <begin position="24"/>
        <end position="369"/>
    </location>
</feature>
<evidence type="ECO:0000256" key="1">
    <source>
        <dbReference type="ARBA" id="ARBA00022729"/>
    </source>
</evidence>
<evidence type="ECO:0000313" key="5">
    <source>
        <dbReference type="Proteomes" id="UP000580250"/>
    </source>
</evidence>
<evidence type="ECO:0000256" key="3">
    <source>
        <dbReference type="SAM" id="SignalP"/>
    </source>
</evidence>
<dbReference type="InterPro" id="IPR051477">
    <property type="entry name" value="Expansin_CellWall"/>
</dbReference>
<dbReference type="OrthoDB" id="623670at2759"/>
<dbReference type="SUPFAM" id="SSF50685">
    <property type="entry name" value="Barwin-like endoglucanases"/>
    <property type="match status" value="1"/>
</dbReference>